<dbReference type="EC" id="5.1.3.2" evidence="1"/>
<evidence type="ECO:0000313" key="2">
    <source>
        <dbReference type="Proteomes" id="UP000616151"/>
    </source>
</evidence>
<evidence type="ECO:0000313" key="1">
    <source>
        <dbReference type="EMBL" id="MBK1867144.1"/>
    </source>
</evidence>
<keyword evidence="1" id="KW-0413">Isomerase</keyword>
<dbReference type="Proteomes" id="UP000616151">
    <property type="component" value="Unassembled WGS sequence"/>
</dbReference>
<organism evidence="1 2">
    <name type="scientific">Taklimakanibacter albus</name>
    <dbReference type="NCBI Taxonomy" id="2800327"/>
    <lineage>
        <taxon>Bacteria</taxon>
        <taxon>Pseudomonadati</taxon>
        <taxon>Pseudomonadota</taxon>
        <taxon>Alphaproteobacteria</taxon>
        <taxon>Hyphomicrobiales</taxon>
        <taxon>Aestuariivirgaceae</taxon>
        <taxon>Taklimakanibacter</taxon>
    </lineage>
</organism>
<gene>
    <name evidence="1" type="primary">galE</name>
    <name evidence="1" type="ORF">JHL16_12380</name>
</gene>
<comment type="caution">
    <text evidence="1">The sequence shown here is derived from an EMBL/GenBank/DDBJ whole genome shotgun (WGS) entry which is preliminary data.</text>
</comment>
<reference evidence="1" key="1">
    <citation type="submission" date="2021-01" db="EMBL/GenBank/DDBJ databases">
        <authorList>
            <person name="Sun Q."/>
        </authorList>
    </citation>
    <scope>NUCLEOTIDE SEQUENCE</scope>
    <source>
        <strain evidence="1">YIM B02566</strain>
    </source>
</reference>
<sequence>MRVLVTGGAGYVGSHTCKVLAAKGIEPIVFDSLANGHREAVRWGPLIVGDIRDKASLLKALTEYEIEAVFHFAALAYVGESVLRPDSYYDVNVAGTARLLEAMRETGVGRIVLSSSCATYGIPDKVPIDEGQPQKPINPYGRTKLICEQMLSDHSTAFGLQYAILRYFNAAGCDHEGQLVEKHDPETHLIPRALMAAGGFGPELQIHGTDYETPDGTAIRDYIHVGDLATAHWLAFDRLTRNADPVALNLGTGRGFSVKEIIEMVERVTGLSVPESRGPRRPGDPPVLVAATARSAEVLGFAPKHSDLESIVRTAWRGIQAVYGASP</sequence>
<accession>A0ACC5R3D1</accession>
<proteinExistence type="predicted"/>
<name>A0ACC5R3D1_9HYPH</name>
<dbReference type="EMBL" id="JAENHL010000007">
    <property type="protein sequence ID" value="MBK1867144.1"/>
    <property type="molecule type" value="Genomic_DNA"/>
</dbReference>
<protein>
    <submittedName>
        <fullName evidence="1">UDP-glucose 4-epimerase GalE</fullName>
        <ecNumber evidence="1">5.1.3.2</ecNumber>
    </submittedName>
</protein>
<keyword evidence="2" id="KW-1185">Reference proteome</keyword>